<dbReference type="Pfam" id="PF00379">
    <property type="entry name" value="Chitin_bind_4"/>
    <property type="match status" value="1"/>
</dbReference>
<name>N6U6F9_DENPD</name>
<dbReference type="InterPro" id="IPR031311">
    <property type="entry name" value="CHIT_BIND_RR_consensus"/>
</dbReference>
<dbReference type="PROSITE" id="PS51155">
    <property type="entry name" value="CHIT_BIND_RR_2"/>
    <property type="match status" value="1"/>
</dbReference>
<dbReference type="InterPro" id="IPR000618">
    <property type="entry name" value="Insect_cuticle"/>
</dbReference>
<dbReference type="HOGENOM" id="CLU_1847184_0_0_1"/>
<proteinExistence type="predicted"/>
<sequence length="139" mass="16070">MSARKIFSLLDDVDWRFKHNIGKFNDLDDPVGNFTFYNIIFVVSCSQNIEIRFGFATEWQLRVCLQPAIGWKLSETDKVPQVTGSFFYHSPEGLPIHLEYIADENGFQPHGAHLPTPPPRRRSRLLTISSKAFLRMCRN</sequence>
<feature type="non-terminal residue" evidence="1">
    <location>
        <position position="1"/>
    </location>
</feature>
<organism evidence="1">
    <name type="scientific">Dendroctonus ponderosae</name>
    <name type="common">Mountain pine beetle</name>
    <dbReference type="NCBI Taxonomy" id="77166"/>
    <lineage>
        <taxon>Eukaryota</taxon>
        <taxon>Metazoa</taxon>
        <taxon>Ecdysozoa</taxon>
        <taxon>Arthropoda</taxon>
        <taxon>Hexapoda</taxon>
        <taxon>Insecta</taxon>
        <taxon>Pterygota</taxon>
        <taxon>Neoptera</taxon>
        <taxon>Endopterygota</taxon>
        <taxon>Coleoptera</taxon>
        <taxon>Polyphaga</taxon>
        <taxon>Cucujiformia</taxon>
        <taxon>Curculionidae</taxon>
        <taxon>Scolytinae</taxon>
        <taxon>Dendroctonus</taxon>
    </lineage>
</organism>
<protein>
    <submittedName>
        <fullName evidence="1">Uncharacterized protein</fullName>
    </submittedName>
</protein>
<accession>N6U6F9</accession>
<dbReference type="GO" id="GO:0042302">
    <property type="term" value="F:structural constituent of cuticle"/>
    <property type="evidence" value="ECO:0007669"/>
    <property type="project" value="UniProtKB-UniRule"/>
</dbReference>
<evidence type="ECO:0000313" key="1">
    <source>
        <dbReference type="EMBL" id="ENN76241.1"/>
    </source>
</evidence>
<dbReference type="PROSITE" id="PS00233">
    <property type="entry name" value="CHIT_BIND_RR_1"/>
    <property type="match status" value="1"/>
</dbReference>
<reference evidence="1" key="1">
    <citation type="journal article" date="2013" name="Genome Biol.">
        <title>Draft genome of the mountain pine beetle, Dendroctonus ponderosae Hopkins, a major forest pest.</title>
        <authorList>
            <person name="Keeling C.I."/>
            <person name="Yuen M.M."/>
            <person name="Liao N.Y."/>
            <person name="Docking T.R."/>
            <person name="Chan S.K."/>
            <person name="Taylor G.A."/>
            <person name="Palmquist D.L."/>
            <person name="Jackman S.D."/>
            <person name="Nguyen A."/>
            <person name="Li M."/>
            <person name="Henderson H."/>
            <person name="Janes J.K."/>
            <person name="Zhao Y."/>
            <person name="Pandoh P."/>
            <person name="Moore R."/>
            <person name="Sperling F.A."/>
            <person name="Huber D.P."/>
            <person name="Birol I."/>
            <person name="Jones S.J."/>
            <person name="Bohlmann J."/>
        </authorList>
    </citation>
    <scope>NUCLEOTIDE SEQUENCE</scope>
</reference>
<dbReference type="AlphaFoldDB" id="N6U6F9"/>
<gene>
    <name evidence="1" type="ORF">YQE_07207</name>
</gene>
<dbReference type="EMBL" id="KB740984">
    <property type="protein sequence ID" value="ENN76241.1"/>
    <property type="molecule type" value="Genomic_DNA"/>
</dbReference>